<accession>A0A3N1YAE2</accession>
<sequence length="178" mass="18411">MTVAAFAGRSPRIDPEAFVHPLAYVVGDVTVGAASSLWPGVVARGDVHAIRIGRRTNVQDGTVLHVTGPHGDRPGHPLAIGDEVTIGHRAVVHGCTVGSRVLVGIGAIVLDGAVIEDEVIVGAGALVPPGARLASGHLYLGCPARAARPLRADEREGLARSAEHYVALARRHAEVSAY</sequence>
<name>A0A3N1YAE2_9GAMM</name>
<dbReference type="Proteomes" id="UP000276634">
    <property type="component" value="Unassembled WGS sequence"/>
</dbReference>
<dbReference type="CDD" id="cd04645">
    <property type="entry name" value="LbH_gamma_CA_like"/>
    <property type="match status" value="1"/>
</dbReference>
<dbReference type="GO" id="GO:0016740">
    <property type="term" value="F:transferase activity"/>
    <property type="evidence" value="ECO:0007669"/>
    <property type="project" value="UniProtKB-KW"/>
</dbReference>
<gene>
    <name evidence="1" type="ORF">EDC57_0263</name>
</gene>
<evidence type="ECO:0000313" key="1">
    <source>
        <dbReference type="EMBL" id="ROR34367.1"/>
    </source>
</evidence>
<organism evidence="1 2">
    <name type="scientific">Inmirania thermothiophila</name>
    <dbReference type="NCBI Taxonomy" id="1750597"/>
    <lineage>
        <taxon>Bacteria</taxon>
        <taxon>Pseudomonadati</taxon>
        <taxon>Pseudomonadota</taxon>
        <taxon>Gammaproteobacteria</taxon>
        <taxon>Chromatiales</taxon>
        <taxon>Ectothiorhodospiraceae</taxon>
        <taxon>Inmirania</taxon>
    </lineage>
</organism>
<dbReference type="InterPro" id="IPR047324">
    <property type="entry name" value="LbH_gamma_CA-like"/>
</dbReference>
<dbReference type="OrthoDB" id="9803036at2"/>
<protein>
    <submittedName>
        <fullName evidence="1">Carbonic anhydrase/acetyltransferase-like protein (Isoleucine patch superfamily)</fullName>
    </submittedName>
</protein>
<dbReference type="InterPro" id="IPR050484">
    <property type="entry name" value="Transf_Hexapept/Carb_Anhydrase"/>
</dbReference>
<dbReference type="AlphaFoldDB" id="A0A3N1YAE2"/>
<proteinExistence type="predicted"/>
<reference evidence="1 2" key="1">
    <citation type="submission" date="2018-11" db="EMBL/GenBank/DDBJ databases">
        <title>Genomic Encyclopedia of Type Strains, Phase IV (KMG-IV): sequencing the most valuable type-strain genomes for metagenomic binning, comparative biology and taxonomic classification.</title>
        <authorList>
            <person name="Goeker M."/>
        </authorList>
    </citation>
    <scope>NUCLEOTIDE SEQUENCE [LARGE SCALE GENOMIC DNA]</scope>
    <source>
        <strain evidence="1 2">DSM 100275</strain>
    </source>
</reference>
<comment type="caution">
    <text evidence="1">The sequence shown here is derived from an EMBL/GenBank/DDBJ whole genome shotgun (WGS) entry which is preliminary data.</text>
</comment>
<dbReference type="SUPFAM" id="SSF51161">
    <property type="entry name" value="Trimeric LpxA-like enzymes"/>
    <property type="match status" value="1"/>
</dbReference>
<dbReference type="Gene3D" id="2.160.10.10">
    <property type="entry name" value="Hexapeptide repeat proteins"/>
    <property type="match status" value="1"/>
</dbReference>
<keyword evidence="1" id="KW-0808">Transferase</keyword>
<keyword evidence="2" id="KW-1185">Reference proteome</keyword>
<dbReference type="RefSeq" id="WP_123399471.1">
    <property type="nucleotide sequence ID" value="NZ_RJVI01000001.1"/>
</dbReference>
<dbReference type="EMBL" id="RJVI01000001">
    <property type="protein sequence ID" value="ROR34367.1"/>
    <property type="molecule type" value="Genomic_DNA"/>
</dbReference>
<evidence type="ECO:0000313" key="2">
    <source>
        <dbReference type="Proteomes" id="UP000276634"/>
    </source>
</evidence>
<dbReference type="PANTHER" id="PTHR13061:SF56">
    <property type="entry name" value="PROTEIN YRDA"/>
    <property type="match status" value="1"/>
</dbReference>
<dbReference type="InterPro" id="IPR011004">
    <property type="entry name" value="Trimer_LpxA-like_sf"/>
</dbReference>
<dbReference type="PANTHER" id="PTHR13061">
    <property type="entry name" value="DYNACTIN SUBUNIT P25"/>
    <property type="match status" value="1"/>
</dbReference>